<dbReference type="PANTHER" id="PTHR24206">
    <property type="entry name" value="OS06G0237300 PROTEIN"/>
    <property type="match status" value="1"/>
</dbReference>
<dbReference type="Gene3D" id="2.10.110.10">
    <property type="entry name" value="Cysteine Rich Protein"/>
    <property type="match status" value="1"/>
</dbReference>
<evidence type="ECO:0000256" key="2">
    <source>
        <dbReference type="ARBA" id="ARBA00022833"/>
    </source>
</evidence>
<accession>A0A7R8H3N0</accession>
<evidence type="ECO:0000256" key="3">
    <source>
        <dbReference type="ARBA" id="ARBA00023038"/>
    </source>
</evidence>
<sequence length="341" mass="39568">MRKVHGSAICSGAKSPESQVIKYCGSGCTRLRRYSYPMKATEPEDYASTALHPHPPPPPQNVVVKKSREVTFDDEENTAPVYDKPSPHVYAAAKIPCTETETWNRRERVRRELKEVLFSRSLSADSNYKRPNTRPRSVTPNPQRTRCPKNNMTYHEEAENKINYAWYQMTSAQRGLNSVRECIRNAKENLRNVHEGIIALRKEKRTRCSSLNEGDSFMSREEELLPIHYEQVHHCLRCHQPVYPIEKVEPDFGDLYHRKCFRCKACDSQLNLMNFVKDKEEVYCKTHAPKLDKSFKFDIEAIPIARALVCSKMRELPRSFPPPPPPEQLDQFTEKDFKSLP</sequence>
<dbReference type="OrthoDB" id="6129702at2759"/>
<evidence type="ECO:0000256" key="1">
    <source>
        <dbReference type="ARBA" id="ARBA00022723"/>
    </source>
</evidence>
<keyword evidence="1" id="KW-0479">Metal-binding</keyword>
<dbReference type="Pfam" id="PF00412">
    <property type="entry name" value="LIM"/>
    <property type="match status" value="1"/>
</dbReference>
<evidence type="ECO:0000313" key="6">
    <source>
        <dbReference type="Proteomes" id="UP000675881"/>
    </source>
</evidence>
<keyword evidence="3" id="KW-0440">LIM domain</keyword>
<evidence type="ECO:0000256" key="4">
    <source>
        <dbReference type="SAM" id="MobiDB-lite"/>
    </source>
</evidence>
<dbReference type="SMART" id="SM00132">
    <property type="entry name" value="LIM"/>
    <property type="match status" value="1"/>
</dbReference>
<dbReference type="AlphaFoldDB" id="A0A7R8H3N0"/>
<dbReference type="InterPro" id="IPR001781">
    <property type="entry name" value="Znf_LIM"/>
</dbReference>
<reference evidence="5" key="1">
    <citation type="submission" date="2021-02" db="EMBL/GenBank/DDBJ databases">
        <authorList>
            <person name="Bekaert M."/>
        </authorList>
    </citation>
    <scope>NUCLEOTIDE SEQUENCE</scope>
    <source>
        <strain evidence="5">IoA-00</strain>
    </source>
</reference>
<feature type="region of interest" description="Disordered" evidence="4">
    <location>
        <begin position="317"/>
        <end position="341"/>
    </location>
</feature>
<feature type="compositionally biased region" description="Basic and acidic residues" evidence="4">
    <location>
        <begin position="332"/>
        <end position="341"/>
    </location>
</feature>
<feature type="region of interest" description="Disordered" evidence="4">
    <location>
        <begin position="124"/>
        <end position="149"/>
    </location>
</feature>
<proteinExistence type="predicted"/>
<dbReference type="EMBL" id="HG994593">
    <property type="protein sequence ID" value="CAF2835923.1"/>
    <property type="molecule type" value="Genomic_DNA"/>
</dbReference>
<keyword evidence="6" id="KW-1185">Reference proteome</keyword>
<dbReference type="PROSITE" id="PS00478">
    <property type="entry name" value="LIM_DOMAIN_1"/>
    <property type="match status" value="1"/>
</dbReference>
<dbReference type="GO" id="GO:0046872">
    <property type="term" value="F:metal ion binding"/>
    <property type="evidence" value="ECO:0007669"/>
    <property type="project" value="UniProtKB-KW"/>
</dbReference>
<dbReference type="Proteomes" id="UP000675881">
    <property type="component" value="Chromosome 14"/>
</dbReference>
<name>A0A7R8H3N0_LEPSM</name>
<keyword evidence="2" id="KW-0862">Zinc</keyword>
<protein>
    <submittedName>
        <fullName evidence="5">(salmon louse) hypothetical protein</fullName>
    </submittedName>
</protein>
<organism evidence="5 6">
    <name type="scientific">Lepeophtheirus salmonis</name>
    <name type="common">Salmon louse</name>
    <name type="synonym">Caligus salmonis</name>
    <dbReference type="NCBI Taxonomy" id="72036"/>
    <lineage>
        <taxon>Eukaryota</taxon>
        <taxon>Metazoa</taxon>
        <taxon>Ecdysozoa</taxon>
        <taxon>Arthropoda</taxon>
        <taxon>Crustacea</taxon>
        <taxon>Multicrustacea</taxon>
        <taxon>Hexanauplia</taxon>
        <taxon>Copepoda</taxon>
        <taxon>Siphonostomatoida</taxon>
        <taxon>Caligidae</taxon>
        <taxon>Lepeophtheirus</taxon>
    </lineage>
</organism>
<dbReference type="PROSITE" id="PS50023">
    <property type="entry name" value="LIM_DOMAIN_2"/>
    <property type="match status" value="1"/>
</dbReference>
<gene>
    <name evidence="5" type="ORF">LSAA_5393</name>
</gene>
<evidence type="ECO:0000313" key="5">
    <source>
        <dbReference type="EMBL" id="CAF2835923.1"/>
    </source>
</evidence>